<evidence type="ECO:0000313" key="1">
    <source>
        <dbReference type="Proteomes" id="UP001652625"/>
    </source>
</evidence>
<dbReference type="GeneID" id="136088115"/>
<sequence length="274" mass="32204">MTGSARYFKLTNHKLLFDDIKRSVRTPQIQFTGMLFIILGKKRLGCSSGVDRCISTKRKKVYEKLKHKNQDHCFTKSRYHAQNTKKMNCPAKVVLRDVVIFNGFKATANTKSSKKTIAEKLKAQWIQNKAHVECMRRIFVQLPENNNHSGHLINKFGGVLQQVDKRVIRKIKDLVSEGIRDAHEIKRILQRYVKYDIFKDLQQPETSNRCFHPRISDIRNYISIAMSALKYSKMDQENLFYKIGKWQKSHLNDKILYRGYKKVDSHNSNQKERL</sequence>
<dbReference type="RefSeq" id="XP_065667850.1">
    <property type="nucleotide sequence ID" value="XM_065811778.1"/>
</dbReference>
<dbReference type="Pfam" id="PF15299">
    <property type="entry name" value="ALS2CR8"/>
    <property type="match status" value="1"/>
</dbReference>
<evidence type="ECO:0000313" key="2">
    <source>
        <dbReference type="RefSeq" id="XP_065667850.1"/>
    </source>
</evidence>
<proteinExistence type="predicted"/>
<reference evidence="2" key="1">
    <citation type="submission" date="2025-08" db="UniProtKB">
        <authorList>
            <consortium name="RefSeq"/>
        </authorList>
    </citation>
    <scope>IDENTIFICATION</scope>
</reference>
<dbReference type="InterPro" id="IPR029309">
    <property type="entry name" value="CaRF"/>
</dbReference>
<dbReference type="PANTHER" id="PTHR47456:SF1">
    <property type="entry name" value="PHD-TYPE DOMAIN-CONTAINING PROTEIN"/>
    <property type="match status" value="1"/>
</dbReference>
<dbReference type="Proteomes" id="UP001652625">
    <property type="component" value="Chromosome 12"/>
</dbReference>
<dbReference type="PANTHER" id="PTHR47456">
    <property type="entry name" value="PHD-TYPE DOMAIN-CONTAINING PROTEIN"/>
    <property type="match status" value="1"/>
</dbReference>
<protein>
    <submittedName>
        <fullName evidence="2">Uncharacterized protein LOC136088115</fullName>
    </submittedName>
</protein>
<gene>
    <name evidence="2" type="primary">LOC136088115</name>
</gene>
<keyword evidence="1" id="KW-1185">Reference proteome</keyword>
<accession>A0ABM4D0T4</accession>
<organism evidence="1 2">
    <name type="scientific">Hydra vulgaris</name>
    <name type="common">Hydra</name>
    <name type="synonym">Hydra attenuata</name>
    <dbReference type="NCBI Taxonomy" id="6087"/>
    <lineage>
        <taxon>Eukaryota</taxon>
        <taxon>Metazoa</taxon>
        <taxon>Cnidaria</taxon>
        <taxon>Hydrozoa</taxon>
        <taxon>Hydroidolina</taxon>
        <taxon>Anthoathecata</taxon>
        <taxon>Aplanulata</taxon>
        <taxon>Hydridae</taxon>
        <taxon>Hydra</taxon>
    </lineage>
</organism>
<name>A0ABM4D0T4_HYDVU</name>